<keyword evidence="2" id="KW-1185">Reference proteome</keyword>
<proteinExistence type="predicted"/>
<dbReference type="OrthoDB" id="10391856at2759"/>
<gene>
    <name evidence="1" type="ORF">OXX778_LOCUS968</name>
</gene>
<evidence type="ECO:0000313" key="2">
    <source>
        <dbReference type="Proteomes" id="UP000663879"/>
    </source>
</evidence>
<evidence type="ECO:0000313" key="1">
    <source>
        <dbReference type="EMBL" id="CAF0710388.1"/>
    </source>
</evidence>
<protein>
    <submittedName>
        <fullName evidence="1">Uncharacterized protein</fullName>
    </submittedName>
</protein>
<dbReference type="AlphaFoldDB" id="A0A813M3Q2"/>
<dbReference type="EMBL" id="CAJNOC010000056">
    <property type="protein sequence ID" value="CAF0710388.1"/>
    <property type="molecule type" value="Genomic_DNA"/>
</dbReference>
<name>A0A813M3Q2_9BILA</name>
<organism evidence="1 2">
    <name type="scientific">Brachionus calyciflorus</name>
    <dbReference type="NCBI Taxonomy" id="104777"/>
    <lineage>
        <taxon>Eukaryota</taxon>
        <taxon>Metazoa</taxon>
        <taxon>Spiralia</taxon>
        <taxon>Gnathifera</taxon>
        <taxon>Rotifera</taxon>
        <taxon>Eurotatoria</taxon>
        <taxon>Monogononta</taxon>
        <taxon>Pseudotrocha</taxon>
        <taxon>Ploima</taxon>
        <taxon>Brachionidae</taxon>
        <taxon>Brachionus</taxon>
    </lineage>
</organism>
<sequence>MSVKANTFIQKVKSKLCFKPHKICGKVNITLNETTMLEPTKSSELIETIDEFKTTIIASNMDNERELSQINETINISKFPFLICSPERTRTVKHDFTEQTCSPTYIEQSNRSIREDFTEMWVESYGFNSNDFNSINSEFFNASLKSHQIEPVTFSREPIFI</sequence>
<reference evidence="1" key="1">
    <citation type="submission" date="2021-02" db="EMBL/GenBank/DDBJ databases">
        <authorList>
            <person name="Nowell W R."/>
        </authorList>
    </citation>
    <scope>NUCLEOTIDE SEQUENCE</scope>
    <source>
        <strain evidence="1">Ploen Becks lab</strain>
    </source>
</reference>
<dbReference type="Proteomes" id="UP000663879">
    <property type="component" value="Unassembled WGS sequence"/>
</dbReference>
<comment type="caution">
    <text evidence="1">The sequence shown here is derived from an EMBL/GenBank/DDBJ whole genome shotgun (WGS) entry which is preliminary data.</text>
</comment>
<accession>A0A813M3Q2</accession>